<accession>A0AAV0F7U2</accession>
<dbReference type="AlphaFoldDB" id="A0AAV0F7U2"/>
<sequence length="79" mass="8834">MLDESRLNCVLVSELQTIEILSAAPSPEIALRLYFKCAENRCQRSLILVSNQRPVKKVAIDGGGLMRSEKYIHATLQGF</sequence>
<comment type="caution">
    <text evidence="1">The sequence shown here is derived from an EMBL/GenBank/DDBJ whole genome shotgun (WGS) entry which is preliminary data.</text>
</comment>
<keyword evidence="2" id="KW-1185">Reference proteome</keyword>
<evidence type="ECO:0000313" key="1">
    <source>
        <dbReference type="EMBL" id="CAH9131502.1"/>
    </source>
</evidence>
<organism evidence="1 2">
    <name type="scientific">Cuscuta epithymum</name>
    <dbReference type="NCBI Taxonomy" id="186058"/>
    <lineage>
        <taxon>Eukaryota</taxon>
        <taxon>Viridiplantae</taxon>
        <taxon>Streptophyta</taxon>
        <taxon>Embryophyta</taxon>
        <taxon>Tracheophyta</taxon>
        <taxon>Spermatophyta</taxon>
        <taxon>Magnoliopsida</taxon>
        <taxon>eudicotyledons</taxon>
        <taxon>Gunneridae</taxon>
        <taxon>Pentapetalae</taxon>
        <taxon>asterids</taxon>
        <taxon>lamiids</taxon>
        <taxon>Solanales</taxon>
        <taxon>Convolvulaceae</taxon>
        <taxon>Cuscuteae</taxon>
        <taxon>Cuscuta</taxon>
        <taxon>Cuscuta subgen. Cuscuta</taxon>
    </lineage>
</organism>
<evidence type="ECO:0000313" key="2">
    <source>
        <dbReference type="Proteomes" id="UP001152523"/>
    </source>
</evidence>
<dbReference type="Proteomes" id="UP001152523">
    <property type="component" value="Unassembled WGS sequence"/>
</dbReference>
<dbReference type="EMBL" id="CAMAPF010000966">
    <property type="protein sequence ID" value="CAH9131502.1"/>
    <property type="molecule type" value="Genomic_DNA"/>
</dbReference>
<reference evidence="1" key="1">
    <citation type="submission" date="2022-07" db="EMBL/GenBank/DDBJ databases">
        <authorList>
            <person name="Macas J."/>
            <person name="Novak P."/>
            <person name="Neumann P."/>
        </authorList>
    </citation>
    <scope>NUCLEOTIDE SEQUENCE</scope>
</reference>
<name>A0AAV0F7U2_9ASTE</name>
<protein>
    <submittedName>
        <fullName evidence="1">Uncharacterized protein</fullName>
    </submittedName>
</protein>
<proteinExistence type="predicted"/>
<gene>
    <name evidence="1" type="ORF">CEPIT_LOCUS31435</name>
</gene>